<feature type="transmembrane region" description="Helical" evidence="2">
    <location>
        <begin position="356"/>
        <end position="377"/>
    </location>
</feature>
<dbReference type="Proteomes" id="UP000037136">
    <property type="component" value="Unassembled WGS sequence"/>
</dbReference>
<reference evidence="3 4" key="2">
    <citation type="journal article" date="2017" name="Sci. Rep.">
        <title>Ant-infecting Ophiocordyceps genomes reveal a high diversity of potential behavioral manipulation genes and a possible major role for enterotoxins.</title>
        <authorList>
            <person name="de Bekker C."/>
            <person name="Ohm R.A."/>
            <person name="Evans H.C."/>
            <person name="Brachmann A."/>
            <person name="Hughes D.P."/>
        </authorList>
    </citation>
    <scope>NUCLEOTIDE SEQUENCE [LARGE SCALE GENOMIC DNA]</scope>
    <source>
        <strain evidence="3 4">SC16a</strain>
    </source>
</reference>
<evidence type="ECO:0000256" key="2">
    <source>
        <dbReference type="SAM" id="Phobius"/>
    </source>
</evidence>
<protein>
    <submittedName>
        <fullName evidence="3">Uncharacterized protein</fullName>
    </submittedName>
</protein>
<organism evidence="3 4">
    <name type="scientific">Ophiocordyceps unilateralis</name>
    <name type="common">Zombie-ant fungus</name>
    <name type="synonym">Torrubia unilateralis</name>
    <dbReference type="NCBI Taxonomy" id="268505"/>
    <lineage>
        <taxon>Eukaryota</taxon>
        <taxon>Fungi</taxon>
        <taxon>Dikarya</taxon>
        <taxon>Ascomycota</taxon>
        <taxon>Pezizomycotina</taxon>
        <taxon>Sordariomycetes</taxon>
        <taxon>Hypocreomycetidae</taxon>
        <taxon>Hypocreales</taxon>
        <taxon>Ophiocordycipitaceae</taxon>
        <taxon>Ophiocordyceps</taxon>
    </lineage>
</organism>
<dbReference type="InterPro" id="IPR021709">
    <property type="entry name" value="DUF3292"/>
</dbReference>
<feature type="transmembrane region" description="Helical" evidence="2">
    <location>
        <begin position="169"/>
        <end position="197"/>
    </location>
</feature>
<keyword evidence="2" id="KW-0472">Membrane</keyword>
<gene>
    <name evidence="3" type="ORF">XA68_17646</name>
</gene>
<dbReference type="AlphaFoldDB" id="A0A2A9P4I3"/>
<dbReference type="Pfam" id="PF11696">
    <property type="entry name" value="DUF3292"/>
    <property type="match status" value="1"/>
</dbReference>
<sequence>MASSTTAFGEPDDDGQTRHAEEEADNPMVVEGHDAEQPTASHALADESIRSEPTELKGASQMEHDAVEVKNLGWNDMGRHVPQQIMGGLRNDELWTLIRRFDKFVFRVRSIPEAPLATLDMNVADQDDFSPEKLRATLERLYMTVLISLLSGWKHIARLRSWREYRRTAAFLVVYATAWLYDLLVPTLAAFAMTLILHPRSRAVCFPPVPPALVDAKTGGLQKPAAGILASRDSMTGAPEKHRGEGVEQEAHNFINTLSTVAISATIGKHPQGDPHEDTKAPDPTRLADGAADVKDKTNGHQPNGMHDQTREPVSRAVWSKARPAMHLVGNLVDTWERFANALSPTRPFPRHRPRLVLAASLVPVLLAWWLVTPYMFLKGLGFTAGFGLFGDPVVALFIAVADRSYPSWHRYVQLRNTILRGVPTNAQLTITLLRIGERNKAPLPPPPKTTAPPKAKPDWGAAEQLDNLGVTEEEKREAMMPTAEPPQLDDDDDDDTRIRGTQTRRRLFNLLKRTARGGVAAALTADKAKAVIGAQRARERLGVVRQPSAKELGRGGPVRFPARYRGDQGDAYVTSTATAPALSWRPKSGRVDAVWTVAIGDIDQINKVGGLGWKSKMVVGWALDSQIVDGLVVRTKQGVEYHLTAVVVRDELFNRLIAIGSQMWEAW</sequence>
<feature type="region of interest" description="Disordered" evidence="1">
    <location>
        <begin position="1"/>
        <end position="48"/>
    </location>
</feature>
<reference evidence="3 4" key="1">
    <citation type="journal article" date="2015" name="BMC Genomics">
        <title>Gene expression during zombie ant biting behavior reflects the complexity underlying fungal parasitic behavioral manipulation.</title>
        <authorList>
            <person name="de Bekker C."/>
            <person name="Ohm R.A."/>
            <person name="Loreto R.G."/>
            <person name="Sebastian A."/>
            <person name="Albert I."/>
            <person name="Merrow M."/>
            <person name="Brachmann A."/>
            <person name="Hughes D.P."/>
        </authorList>
    </citation>
    <scope>NUCLEOTIDE SEQUENCE [LARGE SCALE GENOMIC DNA]</scope>
    <source>
        <strain evidence="3 4">SC16a</strain>
    </source>
</reference>
<accession>A0A2A9P4I3</accession>
<keyword evidence="2" id="KW-1133">Transmembrane helix</keyword>
<feature type="region of interest" description="Disordered" evidence="1">
    <location>
        <begin position="267"/>
        <end position="312"/>
    </location>
</feature>
<comment type="caution">
    <text evidence="3">The sequence shown here is derived from an EMBL/GenBank/DDBJ whole genome shotgun (WGS) entry which is preliminary data.</text>
</comment>
<evidence type="ECO:0000313" key="3">
    <source>
        <dbReference type="EMBL" id="PFH55772.1"/>
    </source>
</evidence>
<evidence type="ECO:0000313" key="4">
    <source>
        <dbReference type="Proteomes" id="UP000037136"/>
    </source>
</evidence>
<keyword evidence="4" id="KW-1185">Reference proteome</keyword>
<dbReference type="PANTHER" id="PTHR38694">
    <property type="entry name" value="CONSERVED EXPRESSED PROTEIN"/>
    <property type="match status" value="1"/>
</dbReference>
<dbReference type="EMBL" id="LAZP02000773">
    <property type="protein sequence ID" value="PFH55772.1"/>
    <property type="molecule type" value="Genomic_DNA"/>
</dbReference>
<feature type="compositionally biased region" description="Basic and acidic residues" evidence="1">
    <location>
        <begin position="271"/>
        <end position="283"/>
    </location>
</feature>
<feature type="region of interest" description="Disordered" evidence="1">
    <location>
        <begin position="473"/>
        <end position="496"/>
    </location>
</feature>
<feature type="region of interest" description="Disordered" evidence="1">
    <location>
        <begin position="439"/>
        <end position="461"/>
    </location>
</feature>
<name>A0A2A9P4I3_OPHUN</name>
<dbReference type="PANTHER" id="PTHR38694:SF1">
    <property type="entry name" value="PEROXIN DOMAIN-CONTAINING PROTEIN"/>
    <property type="match status" value="1"/>
</dbReference>
<dbReference type="STRING" id="268505.A0A2A9P4I3"/>
<dbReference type="OrthoDB" id="1708389at2759"/>
<keyword evidence="2" id="KW-0812">Transmembrane</keyword>
<feature type="transmembrane region" description="Helical" evidence="2">
    <location>
        <begin position="383"/>
        <end position="402"/>
    </location>
</feature>
<proteinExistence type="predicted"/>
<evidence type="ECO:0000256" key="1">
    <source>
        <dbReference type="SAM" id="MobiDB-lite"/>
    </source>
</evidence>